<protein>
    <submittedName>
        <fullName evidence="1">Uncharacterized protein</fullName>
    </submittedName>
</protein>
<reference evidence="1 2" key="1">
    <citation type="submission" date="2019-05" db="EMBL/GenBank/DDBJ databases">
        <title>Another draft genome of Portunus trituberculatus and its Hox gene families provides insights of decapod evolution.</title>
        <authorList>
            <person name="Jeong J.-H."/>
            <person name="Song I."/>
            <person name="Kim S."/>
            <person name="Choi T."/>
            <person name="Kim D."/>
            <person name="Ryu S."/>
            <person name="Kim W."/>
        </authorList>
    </citation>
    <scope>NUCLEOTIDE SEQUENCE [LARGE SCALE GENOMIC DNA]</scope>
    <source>
        <tissue evidence="1">Muscle</tissue>
    </source>
</reference>
<proteinExistence type="predicted"/>
<accession>A0A5B7ISV2</accession>
<gene>
    <name evidence="1" type="ORF">E2C01_082633</name>
</gene>
<name>A0A5B7ISV2_PORTR</name>
<dbReference type="EMBL" id="VSRR010075497">
    <property type="protein sequence ID" value="MPC87760.1"/>
    <property type="molecule type" value="Genomic_DNA"/>
</dbReference>
<organism evidence="1 2">
    <name type="scientific">Portunus trituberculatus</name>
    <name type="common">Swimming crab</name>
    <name type="synonym">Neptunus trituberculatus</name>
    <dbReference type="NCBI Taxonomy" id="210409"/>
    <lineage>
        <taxon>Eukaryota</taxon>
        <taxon>Metazoa</taxon>
        <taxon>Ecdysozoa</taxon>
        <taxon>Arthropoda</taxon>
        <taxon>Crustacea</taxon>
        <taxon>Multicrustacea</taxon>
        <taxon>Malacostraca</taxon>
        <taxon>Eumalacostraca</taxon>
        <taxon>Eucarida</taxon>
        <taxon>Decapoda</taxon>
        <taxon>Pleocyemata</taxon>
        <taxon>Brachyura</taxon>
        <taxon>Eubrachyura</taxon>
        <taxon>Portunoidea</taxon>
        <taxon>Portunidae</taxon>
        <taxon>Portuninae</taxon>
        <taxon>Portunus</taxon>
    </lineage>
</organism>
<comment type="caution">
    <text evidence="1">The sequence shown here is derived from an EMBL/GenBank/DDBJ whole genome shotgun (WGS) entry which is preliminary data.</text>
</comment>
<dbReference type="Proteomes" id="UP000324222">
    <property type="component" value="Unassembled WGS sequence"/>
</dbReference>
<evidence type="ECO:0000313" key="2">
    <source>
        <dbReference type="Proteomes" id="UP000324222"/>
    </source>
</evidence>
<dbReference type="AlphaFoldDB" id="A0A5B7ISV2"/>
<evidence type="ECO:0000313" key="1">
    <source>
        <dbReference type="EMBL" id="MPC87760.1"/>
    </source>
</evidence>
<keyword evidence="2" id="KW-1185">Reference proteome</keyword>
<sequence length="104" mass="11690">MHFQNSEDWTIKSGWILLDGEDKEGNWKNMTIMEAHSFPSVAILIRTIPLHCSILLSRRLPINFILGVPPAVTHTAFISCPSATLHDASLHCWSTHSNSEICNH</sequence>